<organism evidence="6 7">
    <name type="scientific">Hoeflea halophila</name>
    <dbReference type="NCBI Taxonomy" id="714899"/>
    <lineage>
        <taxon>Bacteria</taxon>
        <taxon>Pseudomonadati</taxon>
        <taxon>Pseudomonadota</taxon>
        <taxon>Alphaproteobacteria</taxon>
        <taxon>Hyphomicrobiales</taxon>
        <taxon>Rhizobiaceae</taxon>
        <taxon>Hoeflea</taxon>
    </lineage>
</organism>
<evidence type="ECO:0000256" key="3">
    <source>
        <dbReference type="ARBA" id="ARBA00023172"/>
    </source>
</evidence>
<dbReference type="InterPro" id="IPR002104">
    <property type="entry name" value="Integrase_catalytic"/>
</dbReference>
<dbReference type="AlphaFoldDB" id="A0A286IES3"/>
<keyword evidence="7" id="KW-1185">Reference proteome</keyword>
<reference evidence="7" key="1">
    <citation type="submission" date="2017-08" db="EMBL/GenBank/DDBJ databases">
        <authorList>
            <person name="Varghese N."/>
            <person name="Submissions S."/>
        </authorList>
    </citation>
    <scope>NUCLEOTIDE SEQUENCE [LARGE SCALE GENOMIC DNA]</scope>
    <source>
        <strain evidence="7">KCTC 23107</strain>
    </source>
</reference>
<evidence type="ECO:0000313" key="6">
    <source>
        <dbReference type="EMBL" id="SOE17794.1"/>
    </source>
</evidence>
<feature type="domain" description="Tyr recombinase" evidence="4">
    <location>
        <begin position="269"/>
        <end position="423"/>
    </location>
</feature>
<dbReference type="GO" id="GO:0015074">
    <property type="term" value="P:DNA integration"/>
    <property type="evidence" value="ECO:0007669"/>
    <property type="project" value="UniProtKB-KW"/>
</dbReference>
<dbReference type="GO" id="GO:0003677">
    <property type="term" value="F:DNA binding"/>
    <property type="evidence" value="ECO:0007669"/>
    <property type="project" value="InterPro"/>
</dbReference>
<dbReference type="Pfam" id="PF20172">
    <property type="entry name" value="DUF6538"/>
    <property type="match status" value="1"/>
</dbReference>
<evidence type="ECO:0000256" key="2">
    <source>
        <dbReference type="ARBA" id="ARBA00022908"/>
    </source>
</evidence>
<dbReference type="OrthoDB" id="9784724at2"/>
<accession>A0A286IES3</accession>
<dbReference type="Proteomes" id="UP000219465">
    <property type="component" value="Unassembled WGS sequence"/>
</dbReference>
<keyword evidence="2" id="KW-0229">DNA integration</keyword>
<dbReference type="InterPro" id="IPR050808">
    <property type="entry name" value="Phage_Integrase"/>
</dbReference>
<evidence type="ECO:0000313" key="7">
    <source>
        <dbReference type="Proteomes" id="UP000219465"/>
    </source>
</evidence>
<comment type="similarity">
    <text evidence="1">Belongs to the 'phage' integrase family.</text>
</comment>
<keyword evidence="3" id="KW-0233">DNA recombination</keyword>
<dbReference type="PANTHER" id="PTHR30629">
    <property type="entry name" value="PROPHAGE INTEGRASE"/>
    <property type="match status" value="1"/>
</dbReference>
<evidence type="ECO:0000259" key="4">
    <source>
        <dbReference type="Pfam" id="PF00589"/>
    </source>
</evidence>
<gene>
    <name evidence="6" type="ORF">SAMN05877838_2697</name>
</gene>
<name>A0A286IES3_9HYPH</name>
<dbReference type="PANTHER" id="PTHR30629:SF2">
    <property type="entry name" value="PROPHAGE INTEGRASE INTS-RELATED"/>
    <property type="match status" value="1"/>
</dbReference>
<dbReference type="Pfam" id="PF00589">
    <property type="entry name" value="Phage_integrase"/>
    <property type="match status" value="1"/>
</dbReference>
<dbReference type="GO" id="GO:0006310">
    <property type="term" value="P:DNA recombination"/>
    <property type="evidence" value="ECO:0007669"/>
    <property type="project" value="UniProtKB-KW"/>
</dbReference>
<dbReference type="InterPro" id="IPR013762">
    <property type="entry name" value="Integrase-like_cat_sf"/>
</dbReference>
<protein>
    <submittedName>
        <fullName evidence="6">Site-specific recombinase XerC</fullName>
    </submittedName>
</protein>
<dbReference type="RefSeq" id="WP_143439046.1">
    <property type="nucleotide sequence ID" value="NZ_OCPC01000004.1"/>
</dbReference>
<dbReference type="SUPFAM" id="SSF56349">
    <property type="entry name" value="DNA breaking-rejoining enzymes"/>
    <property type="match status" value="1"/>
</dbReference>
<proteinExistence type="inferred from homology"/>
<feature type="domain" description="DUF6538" evidence="5">
    <location>
        <begin position="7"/>
        <end position="64"/>
    </location>
</feature>
<sequence>MGVVVKYVQQVGGRYVYRRAVPERLRDVFGKREIKIPLGTSQAEMMRKYGPVHAETEKRFTLIRESLAPAPQGSPVGATDLDRFNQAIERIQSMGWSTELERADETEREHRQITRELELEKYRPNKHGGYEGVPPEEVAFIRALTFDEIPEPTLLDAKKIYVKDKIAGTARERQNLLRLERALKPLVDIVGKDPLLKQITRKDGKKWVEAMVRAGKSPANIERTLKPLQAMFKYADLEFALGGGTSPFDKLDLPKHRPAKREALPPNVVQSVREHLDVKGMHDLKHIWLLMEWSGARIGEVSGLLIKHVVLDHEVPHIVIEPHDKRPLKTMTSQRKVPLDSFALGVARDALNAANGKEELFGRFCKPRGGDNASQHLNKVIRLFTDDPRHVNHSLRHGLKDLMRYAQVPDAIQNMILGHTNKAVGDGYGSERRNLRLMRDALLKAHSIETDSL</sequence>
<evidence type="ECO:0000259" key="5">
    <source>
        <dbReference type="Pfam" id="PF20172"/>
    </source>
</evidence>
<dbReference type="Gene3D" id="1.10.443.10">
    <property type="entry name" value="Intergrase catalytic core"/>
    <property type="match status" value="1"/>
</dbReference>
<dbReference type="EMBL" id="OCPC01000004">
    <property type="protein sequence ID" value="SOE17794.1"/>
    <property type="molecule type" value="Genomic_DNA"/>
</dbReference>
<dbReference type="InterPro" id="IPR046668">
    <property type="entry name" value="DUF6538"/>
</dbReference>
<dbReference type="InterPro" id="IPR011010">
    <property type="entry name" value="DNA_brk_join_enz"/>
</dbReference>
<evidence type="ECO:0000256" key="1">
    <source>
        <dbReference type="ARBA" id="ARBA00008857"/>
    </source>
</evidence>